<organism evidence="1">
    <name type="scientific">Anguilla anguilla</name>
    <name type="common">European freshwater eel</name>
    <name type="synonym">Muraena anguilla</name>
    <dbReference type="NCBI Taxonomy" id="7936"/>
    <lineage>
        <taxon>Eukaryota</taxon>
        <taxon>Metazoa</taxon>
        <taxon>Chordata</taxon>
        <taxon>Craniata</taxon>
        <taxon>Vertebrata</taxon>
        <taxon>Euteleostomi</taxon>
        <taxon>Actinopterygii</taxon>
        <taxon>Neopterygii</taxon>
        <taxon>Teleostei</taxon>
        <taxon>Anguilliformes</taxon>
        <taxon>Anguillidae</taxon>
        <taxon>Anguilla</taxon>
    </lineage>
</organism>
<dbReference type="EMBL" id="GBXM01066605">
    <property type="protein sequence ID" value="JAH41972.1"/>
    <property type="molecule type" value="Transcribed_RNA"/>
</dbReference>
<dbReference type="AlphaFoldDB" id="A0A0E9SL70"/>
<sequence>MIISDMCLPSSVLLGKGRWKWRDRRRKLCEKGNNTLEGQAL</sequence>
<evidence type="ECO:0000313" key="1">
    <source>
        <dbReference type="EMBL" id="JAH41972.1"/>
    </source>
</evidence>
<protein>
    <submittedName>
        <fullName evidence="1">Uncharacterized protein</fullName>
    </submittedName>
</protein>
<reference evidence="1" key="1">
    <citation type="submission" date="2014-11" db="EMBL/GenBank/DDBJ databases">
        <authorList>
            <person name="Amaro Gonzalez C."/>
        </authorList>
    </citation>
    <scope>NUCLEOTIDE SEQUENCE</scope>
</reference>
<reference evidence="1" key="2">
    <citation type="journal article" date="2015" name="Fish Shellfish Immunol.">
        <title>Early steps in the European eel (Anguilla anguilla)-Vibrio vulnificus interaction in the gills: Role of the RtxA13 toxin.</title>
        <authorList>
            <person name="Callol A."/>
            <person name="Pajuelo D."/>
            <person name="Ebbesson L."/>
            <person name="Teles M."/>
            <person name="MacKenzie S."/>
            <person name="Amaro C."/>
        </authorList>
    </citation>
    <scope>NUCLEOTIDE SEQUENCE</scope>
</reference>
<proteinExistence type="predicted"/>
<name>A0A0E9SL70_ANGAN</name>
<accession>A0A0E9SL70</accession>